<dbReference type="Gene3D" id="1.25.40.10">
    <property type="entry name" value="Tetratricopeptide repeat domain"/>
    <property type="match status" value="1"/>
</dbReference>
<dbReference type="SMART" id="SM00671">
    <property type="entry name" value="SEL1"/>
    <property type="match status" value="1"/>
</dbReference>
<dbReference type="SUPFAM" id="SSF81901">
    <property type="entry name" value="HCP-like"/>
    <property type="match status" value="1"/>
</dbReference>
<accession>A0A846MAA0</accession>
<dbReference type="RefSeq" id="WP_167304278.1">
    <property type="nucleotide sequence ID" value="NZ_JAASQR010000003.1"/>
</dbReference>
<dbReference type="Pfam" id="PF08238">
    <property type="entry name" value="Sel1"/>
    <property type="match status" value="1"/>
</dbReference>
<dbReference type="AlphaFoldDB" id="A0A846MAA0"/>
<evidence type="ECO:0008006" key="3">
    <source>
        <dbReference type="Google" id="ProtNLM"/>
    </source>
</evidence>
<proteinExistence type="predicted"/>
<reference evidence="1 2" key="1">
    <citation type="submission" date="2020-03" db="EMBL/GenBank/DDBJ databases">
        <title>Genomic Encyclopedia of Type Strains, Phase IV (KMG-IV): sequencing the most valuable type-strain genomes for metagenomic binning, comparative biology and taxonomic classification.</title>
        <authorList>
            <person name="Goeker M."/>
        </authorList>
    </citation>
    <scope>NUCLEOTIDE SEQUENCE [LARGE SCALE GENOMIC DNA]</scope>
    <source>
        <strain evidence="1 2">DSM 21299</strain>
    </source>
</reference>
<dbReference type="Proteomes" id="UP000576821">
    <property type="component" value="Unassembled WGS sequence"/>
</dbReference>
<dbReference type="EMBL" id="JAASQR010000003">
    <property type="protein sequence ID" value="NIJ17721.1"/>
    <property type="molecule type" value="Genomic_DNA"/>
</dbReference>
<dbReference type="InterPro" id="IPR006597">
    <property type="entry name" value="Sel1-like"/>
</dbReference>
<comment type="caution">
    <text evidence="1">The sequence shown here is derived from an EMBL/GenBank/DDBJ whole genome shotgun (WGS) entry which is preliminary data.</text>
</comment>
<dbReference type="InterPro" id="IPR011990">
    <property type="entry name" value="TPR-like_helical_dom_sf"/>
</dbReference>
<organism evidence="1 2">
    <name type="scientific">Sphingobium vermicomposti</name>
    <dbReference type="NCBI Taxonomy" id="529005"/>
    <lineage>
        <taxon>Bacteria</taxon>
        <taxon>Pseudomonadati</taxon>
        <taxon>Pseudomonadota</taxon>
        <taxon>Alphaproteobacteria</taxon>
        <taxon>Sphingomonadales</taxon>
        <taxon>Sphingomonadaceae</taxon>
        <taxon>Sphingobium</taxon>
    </lineage>
</organism>
<protein>
    <recommendedName>
        <fullName evidence="3">Sel1 repeat family protein</fullName>
    </recommendedName>
</protein>
<evidence type="ECO:0000313" key="2">
    <source>
        <dbReference type="Proteomes" id="UP000576821"/>
    </source>
</evidence>
<name>A0A846MAA0_9SPHN</name>
<gene>
    <name evidence="1" type="ORF">FHS54_002710</name>
</gene>
<keyword evidence="2" id="KW-1185">Reference proteome</keyword>
<evidence type="ECO:0000313" key="1">
    <source>
        <dbReference type="EMBL" id="NIJ17721.1"/>
    </source>
</evidence>
<sequence>MANSLKSAQFLMESRRSVAAYESAEACFELGVAYSCGTGDLSVDLVEAHKWFNLAALRGSEEGQAMRAEIAEEMTAREIAEAQRQARAMIAATQLRAA</sequence>